<name>K6Z211_9ALTE</name>
<evidence type="ECO:0000256" key="2">
    <source>
        <dbReference type="ARBA" id="ARBA00022679"/>
    </source>
</evidence>
<dbReference type="PROSITE" id="PS00094">
    <property type="entry name" value="C5_MTASE_1"/>
    <property type="match status" value="1"/>
</dbReference>
<evidence type="ECO:0000256" key="8">
    <source>
        <dbReference type="RuleBase" id="RU000417"/>
    </source>
</evidence>
<protein>
    <recommendedName>
        <fullName evidence="8">Cytosine-specific methyltransferase</fullName>
        <ecNumber evidence="8">2.1.1.37</ecNumber>
    </recommendedName>
</protein>
<dbReference type="NCBIfam" id="TIGR00675">
    <property type="entry name" value="dcm"/>
    <property type="match status" value="1"/>
</dbReference>
<feature type="active site" evidence="6">
    <location>
        <position position="144"/>
    </location>
</feature>
<dbReference type="GO" id="GO:0003677">
    <property type="term" value="F:DNA binding"/>
    <property type="evidence" value="ECO:0007669"/>
    <property type="project" value="TreeGrafter"/>
</dbReference>
<evidence type="ECO:0000256" key="1">
    <source>
        <dbReference type="ARBA" id="ARBA00022603"/>
    </source>
</evidence>
<dbReference type="GO" id="GO:0003886">
    <property type="term" value="F:DNA (cytosine-5-)-methyltransferase activity"/>
    <property type="evidence" value="ECO:0007669"/>
    <property type="project" value="UniProtKB-EC"/>
</dbReference>
<dbReference type="Proteomes" id="UP000006327">
    <property type="component" value="Unassembled WGS sequence"/>
</dbReference>
<dbReference type="EMBL" id="BAEO01000007">
    <property type="protein sequence ID" value="GAC17495.1"/>
    <property type="molecule type" value="Genomic_DNA"/>
</dbReference>
<evidence type="ECO:0000256" key="6">
    <source>
        <dbReference type="PROSITE-ProRule" id="PRU01016"/>
    </source>
</evidence>
<evidence type="ECO:0000256" key="3">
    <source>
        <dbReference type="ARBA" id="ARBA00022691"/>
    </source>
</evidence>
<dbReference type="Gene3D" id="3.40.50.150">
    <property type="entry name" value="Vaccinia Virus protein VP39"/>
    <property type="match status" value="1"/>
</dbReference>
<dbReference type="InterPro" id="IPR029063">
    <property type="entry name" value="SAM-dependent_MTases_sf"/>
</dbReference>
<reference evidence="9 10" key="1">
    <citation type="journal article" date="2017" name="Antonie Van Leeuwenhoek">
        <title>Rhizobium rhizosphaerae sp. nov., a novel species isolated from rice rhizosphere.</title>
        <authorList>
            <person name="Zhao J.J."/>
            <person name="Zhang J."/>
            <person name="Zhang R.J."/>
            <person name="Zhang C.W."/>
            <person name="Yin H.Q."/>
            <person name="Zhang X.X."/>
        </authorList>
    </citation>
    <scope>NUCLEOTIDE SEQUENCE [LARGE SCALE GENOMIC DNA]</scope>
    <source>
        <strain evidence="9 10">BSs20135</strain>
    </source>
</reference>
<dbReference type="GO" id="GO:0009307">
    <property type="term" value="P:DNA restriction-modification system"/>
    <property type="evidence" value="ECO:0007669"/>
    <property type="project" value="UniProtKB-KW"/>
</dbReference>
<dbReference type="InterPro" id="IPR050390">
    <property type="entry name" value="C5-Methyltransferase"/>
</dbReference>
<dbReference type="Gene3D" id="3.90.120.10">
    <property type="entry name" value="DNA Methylase, subunit A, domain 2"/>
    <property type="match status" value="1"/>
</dbReference>
<dbReference type="Pfam" id="PF00145">
    <property type="entry name" value="DNA_methylase"/>
    <property type="match status" value="2"/>
</dbReference>
<keyword evidence="4" id="KW-0680">Restriction system</keyword>
<dbReference type="PANTHER" id="PTHR10629:SF52">
    <property type="entry name" value="DNA (CYTOSINE-5)-METHYLTRANSFERASE 1"/>
    <property type="match status" value="1"/>
</dbReference>
<dbReference type="InterPro" id="IPR001525">
    <property type="entry name" value="C5_MeTfrase"/>
</dbReference>
<dbReference type="OrthoDB" id="9813719at2"/>
<evidence type="ECO:0000256" key="4">
    <source>
        <dbReference type="ARBA" id="ARBA00022747"/>
    </source>
</evidence>
<dbReference type="STRING" id="493475.GARC_0514"/>
<keyword evidence="2 6" id="KW-0808">Transferase</keyword>
<dbReference type="RefSeq" id="WP_007616337.1">
    <property type="nucleotide sequence ID" value="NZ_BAEO01000007.1"/>
</dbReference>
<dbReference type="InterPro" id="IPR018117">
    <property type="entry name" value="C5_DNA_meth_AS"/>
</dbReference>
<comment type="similarity">
    <text evidence="6 7">Belongs to the class I-like SAM-binding methyltransferase superfamily. C5-methyltransferase family.</text>
</comment>
<keyword evidence="10" id="KW-1185">Reference proteome</keyword>
<dbReference type="PANTHER" id="PTHR10629">
    <property type="entry name" value="CYTOSINE-SPECIFIC METHYLTRANSFERASE"/>
    <property type="match status" value="1"/>
</dbReference>
<keyword evidence="1 6" id="KW-0489">Methyltransferase</keyword>
<comment type="catalytic activity">
    <reaction evidence="5 8">
        <text>a 2'-deoxycytidine in DNA + S-adenosyl-L-methionine = a 5-methyl-2'-deoxycytidine in DNA + S-adenosyl-L-homocysteine + H(+)</text>
        <dbReference type="Rhea" id="RHEA:13681"/>
        <dbReference type="Rhea" id="RHEA-COMP:11369"/>
        <dbReference type="Rhea" id="RHEA-COMP:11370"/>
        <dbReference type="ChEBI" id="CHEBI:15378"/>
        <dbReference type="ChEBI" id="CHEBI:57856"/>
        <dbReference type="ChEBI" id="CHEBI:59789"/>
        <dbReference type="ChEBI" id="CHEBI:85452"/>
        <dbReference type="ChEBI" id="CHEBI:85454"/>
        <dbReference type="EC" id="2.1.1.37"/>
    </reaction>
</comment>
<proteinExistence type="inferred from homology"/>
<dbReference type="AlphaFoldDB" id="K6Z211"/>
<sequence>MNHIELFAGCGGLSLGLESEGFDLLLANELSPMAGETFAYNHLGLNLEDNGIRDDDPVYWISSEHHRDNSEARLKENPYNAAGLKNRESDLVGLENHPEKLRGSLLIGSILDLNVLLKKTKFKKALREGLGDGEVDLVSGGPPCQSFSMAGMRQHSNQRNSLPWAFAEFVRQVKPKMALLENVTGILRAFNIDGEKYYAWYEVAKAFALEGYVPLCLHVNAKYAGAAQNRPRFIMLAFRKNVFAQILKNNTDNALSEALENSHQFFKLVSKEGGELEYGHLKYHDVENGSPIYNSTIFESIVAMRSATNKLITTKEAIDDLNKEVGKPSDYVNSINGQAYKSTEAKAHRHKEWEKRLTINGKPSNQEHRGNSNRVRARFRLYQVLNKLESNNVKREIKSFLKTGDDILISNESLVILANQDWLLTELGERVERPAPKVLRKLLASLQTKKQTQKALVADKPAPAALSIPDDACHYDDETQRTMTVREMARFQSFPDWFVFRSKVTTGGHMRRYQVPQYTQVGNAVPPILGKALGKVCSQFLKLSDKQLTRQSP</sequence>
<organism evidence="9 10">
    <name type="scientific">Paraglaciecola arctica BSs20135</name>
    <dbReference type="NCBI Taxonomy" id="493475"/>
    <lineage>
        <taxon>Bacteria</taxon>
        <taxon>Pseudomonadati</taxon>
        <taxon>Pseudomonadota</taxon>
        <taxon>Gammaproteobacteria</taxon>
        <taxon>Alteromonadales</taxon>
        <taxon>Alteromonadaceae</taxon>
        <taxon>Paraglaciecola</taxon>
    </lineage>
</organism>
<evidence type="ECO:0000313" key="9">
    <source>
        <dbReference type="EMBL" id="GAC17495.1"/>
    </source>
</evidence>
<dbReference type="PRINTS" id="PR00105">
    <property type="entry name" value="C5METTRFRASE"/>
</dbReference>
<accession>K6Z211</accession>
<dbReference type="EC" id="2.1.1.37" evidence="8"/>
<evidence type="ECO:0000313" key="10">
    <source>
        <dbReference type="Proteomes" id="UP000006327"/>
    </source>
</evidence>
<comment type="caution">
    <text evidence="9">The sequence shown here is derived from an EMBL/GenBank/DDBJ whole genome shotgun (WGS) entry which is preliminary data.</text>
</comment>
<dbReference type="eggNOG" id="COG0270">
    <property type="taxonomic scope" value="Bacteria"/>
</dbReference>
<dbReference type="GO" id="GO:0032259">
    <property type="term" value="P:methylation"/>
    <property type="evidence" value="ECO:0007669"/>
    <property type="project" value="UniProtKB-KW"/>
</dbReference>
<evidence type="ECO:0000256" key="7">
    <source>
        <dbReference type="RuleBase" id="RU000416"/>
    </source>
</evidence>
<gene>
    <name evidence="9" type="primary">dcm</name>
    <name evidence="9" type="ORF">GARC_0514</name>
</gene>
<evidence type="ECO:0000256" key="5">
    <source>
        <dbReference type="ARBA" id="ARBA00047422"/>
    </source>
</evidence>
<dbReference type="PROSITE" id="PS51679">
    <property type="entry name" value="SAM_MT_C5"/>
    <property type="match status" value="1"/>
</dbReference>
<dbReference type="SUPFAM" id="SSF53335">
    <property type="entry name" value="S-adenosyl-L-methionine-dependent methyltransferases"/>
    <property type="match status" value="1"/>
</dbReference>
<keyword evidence="3 6" id="KW-0949">S-adenosyl-L-methionine</keyword>
<dbReference type="GO" id="GO:0044027">
    <property type="term" value="P:negative regulation of gene expression via chromosomal CpG island methylation"/>
    <property type="evidence" value="ECO:0007669"/>
    <property type="project" value="TreeGrafter"/>
</dbReference>